<dbReference type="PANTHER" id="PTHR11012:SF55">
    <property type="entry name" value="BHLH DOMAIN-CONTAINING PROTEIN"/>
    <property type="match status" value="1"/>
</dbReference>
<evidence type="ECO:0000313" key="2">
    <source>
        <dbReference type="EMBL" id="KAJ8984932.1"/>
    </source>
</evidence>
<dbReference type="PANTHER" id="PTHR11012">
    <property type="entry name" value="PROTEIN KINASE-LIKE DOMAIN-CONTAINING"/>
    <property type="match status" value="1"/>
</dbReference>
<dbReference type="InterPro" id="IPR011009">
    <property type="entry name" value="Kinase-like_dom_sf"/>
</dbReference>
<name>A0ABQ9K4K6_9CUCU</name>
<keyword evidence="3" id="KW-1185">Reference proteome</keyword>
<dbReference type="EMBL" id="JAPWTJ010000023">
    <property type="protein sequence ID" value="KAJ8984932.1"/>
    <property type="molecule type" value="Genomic_DNA"/>
</dbReference>
<dbReference type="Proteomes" id="UP001162164">
    <property type="component" value="Unassembled WGS sequence"/>
</dbReference>
<evidence type="ECO:0000313" key="3">
    <source>
        <dbReference type="Proteomes" id="UP001162164"/>
    </source>
</evidence>
<gene>
    <name evidence="2" type="ORF">NQ317_012182</name>
</gene>
<protein>
    <recommendedName>
        <fullName evidence="1">CHK kinase-like domain-containing protein</fullName>
    </recommendedName>
</protein>
<dbReference type="SMART" id="SM00587">
    <property type="entry name" value="CHK"/>
    <property type="match status" value="1"/>
</dbReference>
<reference evidence="2" key="1">
    <citation type="journal article" date="2023" name="Insect Mol. Biol.">
        <title>Genome sequencing provides insights into the evolution of gene families encoding plant cell wall-degrading enzymes in longhorned beetles.</title>
        <authorList>
            <person name="Shin N.R."/>
            <person name="Okamura Y."/>
            <person name="Kirsch R."/>
            <person name="Pauchet Y."/>
        </authorList>
    </citation>
    <scope>NUCLEOTIDE SEQUENCE</scope>
    <source>
        <strain evidence="2">MMC_N1</strain>
    </source>
</reference>
<sequence>MAFFHAVPLALKLNTPDVFEEQIKPHLTDQFPQGGVTPLIVQLVILDFLQTCDECHVFMPALKKILKRPRVEKIEERKEPWLTIGHGDMWVNNIMVRFEDDTPTSVKFIDFQNFAYRSPAVDLFLFLWSSVQNSVLEEHFDDLLKLYHESFTEKLQELGCDTAPFPLENLVEEMKMAAKYGLSHALFMMTFVVFCKRGGFSVDQDSSSPPQLGTKEDITPEARAKVVFMVKKCHERGWLY</sequence>
<accession>A0ABQ9K4K6</accession>
<proteinExistence type="predicted"/>
<dbReference type="InterPro" id="IPR004119">
    <property type="entry name" value="EcKL"/>
</dbReference>
<comment type="caution">
    <text evidence="2">The sequence shown here is derived from an EMBL/GenBank/DDBJ whole genome shotgun (WGS) entry which is preliminary data.</text>
</comment>
<dbReference type="Pfam" id="PF02958">
    <property type="entry name" value="EcKL"/>
    <property type="match status" value="1"/>
</dbReference>
<dbReference type="SUPFAM" id="SSF56112">
    <property type="entry name" value="Protein kinase-like (PK-like)"/>
    <property type="match status" value="1"/>
</dbReference>
<organism evidence="2 3">
    <name type="scientific">Molorchus minor</name>
    <dbReference type="NCBI Taxonomy" id="1323400"/>
    <lineage>
        <taxon>Eukaryota</taxon>
        <taxon>Metazoa</taxon>
        <taxon>Ecdysozoa</taxon>
        <taxon>Arthropoda</taxon>
        <taxon>Hexapoda</taxon>
        <taxon>Insecta</taxon>
        <taxon>Pterygota</taxon>
        <taxon>Neoptera</taxon>
        <taxon>Endopterygota</taxon>
        <taxon>Coleoptera</taxon>
        <taxon>Polyphaga</taxon>
        <taxon>Cucujiformia</taxon>
        <taxon>Chrysomeloidea</taxon>
        <taxon>Cerambycidae</taxon>
        <taxon>Lamiinae</taxon>
        <taxon>Monochamini</taxon>
        <taxon>Molorchus</taxon>
    </lineage>
</organism>
<dbReference type="InterPro" id="IPR015897">
    <property type="entry name" value="CHK_kinase-like"/>
</dbReference>
<evidence type="ECO:0000259" key="1">
    <source>
        <dbReference type="SMART" id="SM00587"/>
    </source>
</evidence>
<feature type="domain" description="CHK kinase-like" evidence="1">
    <location>
        <begin position="1"/>
        <end position="157"/>
    </location>
</feature>
<dbReference type="Gene3D" id="3.90.1200.10">
    <property type="match status" value="1"/>
</dbReference>